<dbReference type="AlphaFoldDB" id="A0AB39HUL7"/>
<dbReference type="InterPro" id="IPR051010">
    <property type="entry name" value="BCAA_transport"/>
</dbReference>
<comment type="subcellular location">
    <subcellularLocation>
        <location evidence="1">Membrane</location>
    </subcellularLocation>
</comment>
<dbReference type="PANTHER" id="PTHR30483">
    <property type="entry name" value="LEUCINE-SPECIFIC-BINDING PROTEIN"/>
    <property type="match status" value="1"/>
</dbReference>
<proteinExistence type="predicted"/>
<feature type="transmembrane region" description="Helical" evidence="5">
    <location>
        <begin position="7"/>
        <end position="25"/>
    </location>
</feature>
<evidence type="ECO:0000313" key="7">
    <source>
        <dbReference type="EMBL" id="XDK34215.1"/>
    </source>
</evidence>
<evidence type="ECO:0000256" key="1">
    <source>
        <dbReference type="ARBA" id="ARBA00004370"/>
    </source>
</evidence>
<dbReference type="EMBL" id="CP162599">
    <property type="protein sequence ID" value="XDK34215.1"/>
    <property type="molecule type" value="Genomic_DNA"/>
</dbReference>
<organism evidence="7">
    <name type="scientific">Ornithinibacillus sp. 4-3</name>
    <dbReference type="NCBI Taxonomy" id="3231488"/>
    <lineage>
        <taxon>Bacteria</taxon>
        <taxon>Bacillati</taxon>
        <taxon>Bacillota</taxon>
        <taxon>Bacilli</taxon>
        <taxon>Bacillales</taxon>
        <taxon>Bacillaceae</taxon>
        <taxon>Ornithinibacillus</taxon>
    </lineage>
</organism>
<reference evidence="7" key="1">
    <citation type="submission" date="2024-07" db="EMBL/GenBank/DDBJ databases">
        <title>Halotolerant mesophilic bacterium Ornithinibacillus sp. 4-3, sp. nov., isolated from soil.</title>
        <authorList>
            <person name="Sidarenka A.V."/>
            <person name="Guliayeva D.E."/>
            <person name="Leanovich S.I."/>
            <person name="Hileuskaya K.S."/>
            <person name="Akhremchuk A.E."/>
            <person name="Sikolenko M.A."/>
            <person name="Valentovich L.N."/>
        </authorList>
    </citation>
    <scope>NUCLEOTIDE SEQUENCE</scope>
    <source>
        <strain evidence="7">4-3</strain>
    </source>
</reference>
<dbReference type="SUPFAM" id="SSF53822">
    <property type="entry name" value="Periplasmic binding protein-like I"/>
    <property type="match status" value="1"/>
</dbReference>
<evidence type="ECO:0000256" key="3">
    <source>
        <dbReference type="ARBA" id="ARBA00022989"/>
    </source>
</evidence>
<sequence length="412" mass="45976">MKKKAVQLWLWPALILIGIAIYWVSQKEDEPTLANTEAKIIEIGVILPLTGELSSKAEMINQALNISVADTNEFLTIAGFEFQFRLVVKDSQSDPDEGLKQAKQLYKEGISIFIAGASQEIEALKPWADTEDVVVLSYSSTAPSLSEANDGIFRIVPNDHHQANALATLLTDEEIEYVIPVYRNDIYGNELLQLFVENYKMLSPTGNIAEPIQYQPDKTDFEVIAKQIEDATTLNDTKTGVMLIAFDEATEIFKASKHLTAVQWYGTETLTRNEPLMADKEAFDFAKEVAFTGLSFSAPETDIYQAIAQKIADQAEVEVIPTAVFAYDIIGLLMSVSQKMDIPGDPIELKENLISLSENYAGATGWIVLDDAGDRKYSNYDVWQVDKASENKWINRGTYQRDPGLPGYINYK</sequence>
<evidence type="ECO:0000256" key="2">
    <source>
        <dbReference type="ARBA" id="ARBA00022692"/>
    </source>
</evidence>
<keyword evidence="2 5" id="KW-0812">Transmembrane</keyword>
<dbReference type="Pfam" id="PF01094">
    <property type="entry name" value="ANF_receptor"/>
    <property type="match status" value="1"/>
</dbReference>
<accession>A0AB39HUL7</accession>
<keyword evidence="4 5" id="KW-0472">Membrane</keyword>
<evidence type="ECO:0000259" key="6">
    <source>
        <dbReference type="Pfam" id="PF01094"/>
    </source>
</evidence>
<evidence type="ECO:0000256" key="4">
    <source>
        <dbReference type="ARBA" id="ARBA00023136"/>
    </source>
</evidence>
<protein>
    <submittedName>
        <fullName evidence="7">ABC transporter substrate-binding protein</fullName>
    </submittedName>
</protein>
<dbReference type="GO" id="GO:0016020">
    <property type="term" value="C:membrane"/>
    <property type="evidence" value="ECO:0007669"/>
    <property type="project" value="UniProtKB-SubCell"/>
</dbReference>
<dbReference type="InterPro" id="IPR028082">
    <property type="entry name" value="Peripla_BP_I"/>
</dbReference>
<keyword evidence="3 5" id="KW-1133">Transmembrane helix</keyword>
<evidence type="ECO:0000256" key="5">
    <source>
        <dbReference type="SAM" id="Phobius"/>
    </source>
</evidence>
<dbReference type="Gene3D" id="3.40.50.2300">
    <property type="match status" value="2"/>
</dbReference>
<dbReference type="InterPro" id="IPR001828">
    <property type="entry name" value="ANF_lig-bd_rcpt"/>
</dbReference>
<gene>
    <name evidence="7" type="ORF">AB4Y30_07660</name>
</gene>
<dbReference type="PANTHER" id="PTHR30483:SF40">
    <property type="entry name" value="HISTIDINE KINASE"/>
    <property type="match status" value="1"/>
</dbReference>
<dbReference type="RefSeq" id="WP_368654892.1">
    <property type="nucleotide sequence ID" value="NZ_CP162599.1"/>
</dbReference>
<name>A0AB39HUL7_9BACI</name>
<feature type="domain" description="Receptor ligand binding region" evidence="6">
    <location>
        <begin position="62"/>
        <end position="386"/>
    </location>
</feature>